<protein>
    <submittedName>
        <fullName evidence="1">Uncharacterized protein</fullName>
    </submittedName>
</protein>
<evidence type="ECO:0000313" key="2">
    <source>
        <dbReference type="Proteomes" id="UP001497516"/>
    </source>
</evidence>
<reference evidence="1 2" key="1">
    <citation type="submission" date="2024-04" db="EMBL/GenBank/DDBJ databases">
        <authorList>
            <person name="Fracassetti M."/>
        </authorList>
    </citation>
    <scope>NUCLEOTIDE SEQUENCE [LARGE SCALE GENOMIC DNA]</scope>
</reference>
<name>A0AAV2GSE1_9ROSI</name>
<organism evidence="1 2">
    <name type="scientific">Linum trigynum</name>
    <dbReference type="NCBI Taxonomy" id="586398"/>
    <lineage>
        <taxon>Eukaryota</taxon>
        <taxon>Viridiplantae</taxon>
        <taxon>Streptophyta</taxon>
        <taxon>Embryophyta</taxon>
        <taxon>Tracheophyta</taxon>
        <taxon>Spermatophyta</taxon>
        <taxon>Magnoliopsida</taxon>
        <taxon>eudicotyledons</taxon>
        <taxon>Gunneridae</taxon>
        <taxon>Pentapetalae</taxon>
        <taxon>rosids</taxon>
        <taxon>fabids</taxon>
        <taxon>Malpighiales</taxon>
        <taxon>Linaceae</taxon>
        <taxon>Linum</taxon>
    </lineage>
</organism>
<dbReference type="Proteomes" id="UP001497516">
    <property type="component" value="Chromosome 9"/>
</dbReference>
<accession>A0AAV2GSE1</accession>
<evidence type="ECO:0000313" key="1">
    <source>
        <dbReference type="EMBL" id="CAL1413262.1"/>
    </source>
</evidence>
<keyword evidence="2" id="KW-1185">Reference proteome</keyword>
<proteinExistence type="predicted"/>
<sequence length="81" mass="8779">MTSSLSLSLSLSNKPRTNRSLSLLFLTLPRLTQKMSRSKASPTLSSFVDETGLWDAGNGLRRGEDVERVQVAGLAEDLAAE</sequence>
<gene>
    <name evidence="1" type="ORF">LTRI10_LOCUS52508</name>
</gene>
<dbReference type="AlphaFoldDB" id="A0AAV2GSE1"/>
<dbReference type="EMBL" id="OZ034822">
    <property type="protein sequence ID" value="CAL1413262.1"/>
    <property type="molecule type" value="Genomic_DNA"/>
</dbReference>